<evidence type="ECO:0000256" key="1">
    <source>
        <dbReference type="ARBA" id="ARBA00004651"/>
    </source>
</evidence>
<comment type="subcellular location">
    <subcellularLocation>
        <location evidence="1">Cell membrane</location>
        <topology evidence="1">Multi-pass membrane protein</topology>
    </subcellularLocation>
</comment>
<keyword evidence="5 6" id="KW-0472">Membrane</keyword>
<reference evidence="8 9" key="1">
    <citation type="journal article" date="2018" name="Environ. Microbiol.">
        <title>Novel energy conservation strategies and behaviour of Pelotomaculum schinkii driving syntrophic propionate catabolism.</title>
        <authorList>
            <person name="Hidalgo-Ahumada C.A.P."/>
            <person name="Nobu M.K."/>
            <person name="Narihiro T."/>
            <person name="Tamaki H."/>
            <person name="Liu W.T."/>
            <person name="Kamagata Y."/>
            <person name="Stams A.J.M."/>
            <person name="Imachi H."/>
            <person name="Sousa D.Z."/>
        </authorList>
    </citation>
    <scope>NUCLEOTIDE SEQUENCE [LARGE SCALE GENOMIC DNA]</scope>
    <source>
        <strain evidence="8 9">MGP</strain>
    </source>
</reference>
<feature type="domain" description="Major facilitator superfamily (MFS) profile" evidence="7">
    <location>
        <begin position="12"/>
        <end position="410"/>
    </location>
</feature>
<name>A0A4Y7RKH1_9FIRM</name>
<dbReference type="RefSeq" id="WP_134215421.1">
    <property type="nucleotide sequence ID" value="NZ_QFFZ01000057.1"/>
</dbReference>
<feature type="transmembrane region" description="Helical" evidence="6">
    <location>
        <begin position="232"/>
        <end position="254"/>
    </location>
</feature>
<feature type="transmembrane region" description="Helical" evidence="6">
    <location>
        <begin position="266"/>
        <end position="285"/>
    </location>
</feature>
<protein>
    <submittedName>
        <fullName evidence="8">Putative MFS-type transporter YhjX</fullName>
    </submittedName>
</protein>
<feature type="transmembrane region" description="Helical" evidence="6">
    <location>
        <begin position="53"/>
        <end position="74"/>
    </location>
</feature>
<evidence type="ECO:0000256" key="2">
    <source>
        <dbReference type="ARBA" id="ARBA00022448"/>
    </source>
</evidence>
<dbReference type="GO" id="GO:0005886">
    <property type="term" value="C:plasma membrane"/>
    <property type="evidence" value="ECO:0007669"/>
    <property type="project" value="UniProtKB-SubCell"/>
</dbReference>
<evidence type="ECO:0000259" key="7">
    <source>
        <dbReference type="PROSITE" id="PS50850"/>
    </source>
</evidence>
<dbReference type="PANTHER" id="PTHR11360">
    <property type="entry name" value="MONOCARBOXYLATE TRANSPORTER"/>
    <property type="match status" value="1"/>
</dbReference>
<proteinExistence type="predicted"/>
<sequence>MKHKKIVYKHYHYLIVAGCFFLTFSGLGIAINSMSVFLKPVIESLAFARGEFALSYTLITASTMIASPFAGKFLDKYSMRLVMTLSCATASVSIMLYSRCNTLFQFYICSVFLGLALAAIHLVPVSMLITSWFKEKRGLFLAIAMTGGGIGGMVLNPFTNWLIVSYGWRLSFAVLGCIFAVTSIPVALFIVKRLPSEMGLPAYGESVKGAPADLAVEANGLIFSQAVKTPSFWLLGLVVFITGLTGMGVQMHIPAYLTDIGYSSKFAANIVSLFMGIAVIGKILTGSIFDRFGMKTGAAFMYLIFTVAVLTMFGARIMPLAITFGIIGGLAFPILAMVPALLTAGIFGQKDYGVIYGVMILFLNLGGSLGMPLSGFIFDNQGSYFLAWVLYAGLALACIPAAFLAIAKGKAALERFAPLYNH</sequence>
<dbReference type="Proteomes" id="UP000297597">
    <property type="component" value="Unassembled WGS sequence"/>
</dbReference>
<feature type="transmembrane region" description="Helical" evidence="6">
    <location>
        <begin position="297"/>
        <end position="315"/>
    </location>
</feature>
<feature type="transmembrane region" description="Helical" evidence="6">
    <location>
        <begin position="321"/>
        <end position="342"/>
    </location>
</feature>
<dbReference type="InterPro" id="IPR020846">
    <property type="entry name" value="MFS_dom"/>
</dbReference>
<dbReference type="AlphaFoldDB" id="A0A4Y7RKH1"/>
<dbReference type="InterPro" id="IPR011701">
    <property type="entry name" value="MFS"/>
</dbReference>
<dbReference type="PANTHER" id="PTHR11360:SF284">
    <property type="entry name" value="EG:103B4.3 PROTEIN-RELATED"/>
    <property type="match status" value="1"/>
</dbReference>
<organism evidence="8 9">
    <name type="scientific">Pelotomaculum propionicicum</name>
    <dbReference type="NCBI Taxonomy" id="258475"/>
    <lineage>
        <taxon>Bacteria</taxon>
        <taxon>Bacillati</taxon>
        <taxon>Bacillota</taxon>
        <taxon>Clostridia</taxon>
        <taxon>Eubacteriales</taxon>
        <taxon>Desulfotomaculaceae</taxon>
        <taxon>Pelotomaculum</taxon>
    </lineage>
</organism>
<evidence type="ECO:0000256" key="4">
    <source>
        <dbReference type="ARBA" id="ARBA00022989"/>
    </source>
</evidence>
<feature type="transmembrane region" description="Helical" evidence="6">
    <location>
        <begin position="354"/>
        <end position="378"/>
    </location>
</feature>
<feature type="transmembrane region" description="Helical" evidence="6">
    <location>
        <begin position="384"/>
        <end position="406"/>
    </location>
</feature>
<gene>
    <name evidence="8" type="primary">yhjX_2</name>
    <name evidence="8" type="ORF">Pmgp_03347</name>
</gene>
<dbReference type="InterPro" id="IPR036259">
    <property type="entry name" value="MFS_trans_sf"/>
</dbReference>
<dbReference type="OrthoDB" id="182417at2"/>
<keyword evidence="9" id="KW-1185">Reference proteome</keyword>
<keyword evidence="3 6" id="KW-0812">Transmembrane</keyword>
<dbReference type="GO" id="GO:0022857">
    <property type="term" value="F:transmembrane transporter activity"/>
    <property type="evidence" value="ECO:0007669"/>
    <property type="project" value="InterPro"/>
</dbReference>
<dbReference type="InterPro" id="IPR050327">
    <property type="entry name" value="Proton-linked_MCT"/>
</dbReference>
<comment type="caution">
    <text evidence="8">The sequence shown here is derived from an EMBL/GenBank/DDBJ whole genome shotgun (WGS) entry which is preliminary data.</text>
</comment>
<dbReference type="Pfam" id="PF07690">
    <property type="entry name" value="MFS_1"/>
    <property type="match status" value="1"/>
</dbReference>
<evidence type="ECO:0000313" key="9">
    <source>
        <dbReference type="Proteomes" id="UP000297597"/>
    </source>
</evidence>
<feature type="transmembrane region" description="Helical" evidence="6">
    <location>
        <begin position="104"/>
        <end position="127"/>
    </location>
</feature>
<keyword evidence="4 6" id="KW-1133">Transmembrane helix</keyword>
<keyword evidence="2" id="KW-0813">Transport</keyword>
<dbReference type="PROSITE" id="PS50850">
    <property type="entry name" value="MFS"/>
    <property type="match status" value="1"/>
</dbReference>
<dbReference type="SUPFAM" id="SSF103473">
    <property type="entry name" value="MFS general substrate transporter"/>
    <property type="match status" value="1"/>
</dbReference>
<dbReference type="EMBL" id="QFFZ01000057">
    <property type="protein sequence ID" value="TEB09172.1"/>
    <property type="molecule type" value="Genomic_DNA"/>
</dbReference>
<feature type="transmembrane region" description="Helical" evidence="6">
    <location>
        <begin position="139"/>
        <end position="158"/>
    </location>
</feature>
<evidence type="ECO:0000256" key="3">
    <source>
        <dbReference type="ARBA" id="ARBA00022692"/>
    </source>
</evidence>
<feature type="transmembrane region" description="Helical" evidence="6">
    <location>
        <begin position="170"/>
        <end position="191"/>
    </location>
</feature>
<evidence type="ECO:0000256" key="6">
    <source>
        <dbReference type="SAM" id="Phobius"/>
    </source>
</evidence>
<dbReference type="Gene3D" id="1.20.1250.20">
    <property type="entry name" value="MFS general substrate transporter like domains"/>
    <property type="match status" value="2"/>
</dbReference>
<feature type="transmembrane region" description="Helical" evidence="6">
    <location>
        <begin position="12"/>
        <end position="33"/>
    </location>
</feature>
<evidence type="ECO:0000256" key="5">
    <source>
        <dbReference type="ARBA" id="ARBA00023136"/>
    </source>
</evidence>
<evidence type="ECO:0000313" key="8">
    <source>
        <dbReference type="EMBL" id="TEB09172.1"/>
    </source>
</evidence>
<accession>A0A4Y7RKH1</accession>